<dbReference type="GO" id="GO:0006261">
    <property type="term" value="P:DNA-templated DNA replication"/>
    <property type="evidence" value="ECO:0007669"/>
    <property type="project" value="TreeGrafter"/>
</dbReference>
<dbReference type="GO" id="GO:0003887">
    <property type="term" value="F:DNA-directed DNA polymerase activity"/>
    <property type="evidence" value="ECO:0007669"/>
    <property type="project" value="UniProtKB-KW"/>
</dbReference>
<accession>A0A927C3U9</accession>
<keyword evidence="2" id="KW-0239">DNA-directed DNA polymerase</keyword>
<dbReference type="AlphaFoldDB" id="A0A927C3U9"/>
<reference evidence="4" key="1">
    <citation type="submission" date="2020-09" db="EMBL/GenBank/DDBJ databases">
        <authorList>
            <person name="Yoon J.-W."/>
        </authorList>
    </citation>
    <scope>NUCLEOTIDE SEQUENCE</scope>
    <source>
        <strain evidence="4">KMU-158</strain>
    </source>
</reference>
<dbReference type="Pfam" id="PF13177">
    <property type="entry name" value="DNA_pol3_delta2"/>
    <property type="match status" value="1"/>
</dbReference>
<evidence type="ECO:0000256" key="2">
    <source>
        <dbReference type="ARBA" id="ARBA00022932"/>
    </source>
</evidence>
<dbReference type="Gene3D" id="3.40.50.300">
    <property type="entry name" value="P-loop containing nucleotide triphosphate hydrolases"/>
    <property type="match status" value="1"/>
</dbReference>
<dbReference type="InterPro" id="IPR050238">
    <property type="entry name" value="DNA_Rep/Repair_Clamp_Loader"/>
</dbReference>
<dbReference type="SUPFAM" id="SSF52540">
    <property type="entry name" value="P-loop containing nucleoside triphosphate hydrolases"/>
    <property type="match status" value="1"/>
</dbReference>
<dbReference type="GO" id="GO:0009360">
    <property type="term" value="C:DNA polymerase III complex"/>
    <property type="evidence" value="ECO:0007669"/>
    <property type="project" value="TreeGrafter"/>
</dbReference>
<dbReference type="NCBIfam" id="TIGR00678">
    <property type="entry name" value="holB"/>
    <property type="match status" value="1"/>
</dbReference>
<dbReference type="InterPro" id="IPR027417">
    <property type="entry name" value="P-loop_NTPase"/>
</dbReference>
<dbReference type="PANTHER" id="PTHR11669:SF8">
    <property type="entry name" value="DNA POLYMERASE III SUBUNIT DELTA"/>
    <property type="match status" value="1"/>
</dbReference>
<keyword evidence="4" id="KW-0548">Nucleotidyltransferase</keyword>
<evidence type="ECO:0000313" key="5">
    <source>
        <dbReference type="Proteomes" id="UP000610558"/>
    </source>
</evidence>
<evidence type="ECO:0000256" key="1">
    <source>
        <dbReference type="ARBA" id="ARBA00012417"/>
    </source>
</evidence>
<protein>
    <recommendedName>
        <fullName evidence="1">DNA-directed DNA polymerase</fullName>
        <ecNumber evidence="1">2.7.7.7</ecNumber>
    </recommendedName>
</protein>
<organism evidence="4 5">
    <name type="scientific">Spongiibacter pelagi</name>
    <dbReference type="NCBI Taxonomy" id="2760804"/>
    <lineage>
        <taxon>Bacteria</taxon>
        <taxon>Pseudomonadati</taxon>
        <taxon>Pseudomonadota</taxon>
        <taxon>Gammaproteobacteria</taxon>
        <taxon>Cellvibrionales</taxon>
        <taxon>Spongiibacteraceae</taxon>
        <taxon>Spongiibacter</taxon>
    </lineage>
</organism>
<dbReference type="PANTHER" id="PTHR11669">
    <property type="entry name" value="REPLICATION FACTOR C / DNA POLYMERASE III GAMMA-TAU SUBUNIT"/>
    <property type="match status" value="1"/>
</dbReference>
<comment type="caution">
    <text evidence="4">The sequence shown here is derived from an EMBL/GenBank/DDBJ whole genome shotgun (WGS) entry which is preliminary data.</text>
</comment>
<name>A0A927C3U9_9GAMM</name>
<sequence length="330" mass="36521">MSETGANEGVAQPATAFSWQMNQWQQLGALLEAKRLPHALLLSGPQGIGKLRFAQAFAHSLLCQDASTFAACGHCQSCRLLAAGNHPDYREISPEEGKRQIGVDQVRQLQSFVGQHAHREGGRKLVVLHPAEAMNINTANALLKTLEEPAGDTVLLLVSHAPSQLLATIRSRCLQMSFGVPDQKVVLNWLQNYIGDEALCSRLLTEASGRPLAAKALFDQDGLSRWQGFDEQLQGVIQGRQSPVQLAELLAGEDILETLDWWLQRGLRLLKQVSAGVDCENPVWQAFAKRSAHQLVVELDKAQLLRAKMQRGATLNKRLVWEEMLLNWFA</sequence>
<keyword evidence="4" id="KW-0808">Transferase</keyword>
<evidence type="ECO:0000256" key="3">
    <source>
        <dbReference type="ARBA" id="ARBA00049244"/>
    </source>
</evidence>
<dbReference type="Proteomes" id="UP000610558">
    <property type="component" value="Unassembled WGS sequence"/>
</dbReference>
<proteinExistence type="predicted"/>
<dbReference type="EMBL" id="JACXLD010000006">
    <property type="protein sequence ID" value="MBD2859673.1"/>
    <property type="molecule type" value="Genomic_DNA"/>
</dbReference>
<dbReference type="InterPro" id="IPR004622">
    <property type="entry name" value="DNA_pol_HolB"/>
</dbReference>
<dbReference type="NCBIfam" id="NF004310">
    <property type="entry name" value="PRK05707.1"/>
    <property type="match status" value="1"/>
</dbReference>
<dbReference type="RefSeq" id="WP_190765746.1">
    <property type="nucleotide sequence ID" value="NZ_JACXLD010000006.1"/>
</dbReference>
<dbReference type="GO" id="GO:0008408">
    <property type="term" value="F:3'-5' exonuclease activity"/>
    <property type="evidence" value="ECO:0007669"/>
    <property type="project" value="InterPro"/>
</dbReference>
<keyword evidence="5" id="KW-1185">Reference proteome</keyword>
<evidence type="ECO:0000313" key="4">
    <source>
        <dbReference type="EMBL" id="MBD2859673.1"/>
    </source>
</evidence>
<dbReference type="EC" id="2.7.7.7" evidence="1"/>
<gene>
    <name evidence="4" type="ORF">IB286_11730</name>
</gene>
<comment type="catalytic activity">
    <reaction evidence="3">
        <text>DNA(n) + a 2'-deoxyribonucleoside 5'-triphosphate = DNA(n+1) + diphosphate</text>
        <dbReference type="Rhea" id="RHEA:22508"/>
        <dbReference type="Rhea" id="RHEA-COMP:17339"/>
        <dbReference type="Rhea" id="RHEA-COMP:17340"/>
        <dbReference type="ChEBI" id="CHEBI:33019"/>
        <dbReference type="ChEBI" id="CHEBI:61560"/>
        <dbReference type="ChEBI" id="CHEBI:173112"/>
        <dbReference type="EC" id="2.7.7.7"/>
    </reaction>
</comment>